<dbReference type="EMBL" id="VXIV02002244">
    <property type="protein sequence ID" value="KAF6026590.1"/>
    <property type="molecule type" value="Genomic_DNA"/>
</dbReference>
<dbReference type="Proteomes" id="UP000593567">
    <property type="component" value="Unassembled WGS sequence"/>
</dbReference>
<protein>
    <submittedName>
        <fullName evidence="7">TMEM248</fullName>
    </submittedName>
</protein>
<dbReference type="PANTHER" id="PTHR16002:SF6">
    <property type="entry name" value="INSULIN-LIKE GROWTH FACTOR-BINDING PROTEIN 3 RECEPTOR"/>
    <property type="match status" value="1"/>
</dbReference>
<feature type="transmembrane region" description="Helical" evidence="5">
    <location>
        <begin position="27"/>
        <end position="48"/>
    </location>
</feature>
<keyword evidence="8" id="KW-1185">Reference proteome</keyword>
<dbReference type="GO" id="GO:0016020">
    <property type="term" value="C:membrane"/>
    <property type="evidence" value="ECO:0007669"/>
    <property type="project" value="UniProtKB-SubCell"/>
</dbReference>
<evidence type="ECO:0000313" key="8">
    <source>
        <dbReference type="Proteomes" id="UP000593567"/>
    </source>
</evidence>
<evidence type="ECO:0000256" key="2">
    <source>
        <dbReference type="ARBA" id="ARBA00022692"/>
    </source>
</evidence>
<name>A0A7J7JJW5_BUGNE</name>
<evidence type="ECO:0000259" key="6">
    <source>
        <dbReference type="Pfam" id="PF14940"/>
    </source>
</evidence>
<comment type="caution">
    <text evidence="7">The sequence shown here is derived from an EMBL/GenBank/DDBJ whole genome shotgun (WGS) entry which is preliminary data.</text>
</comment>
<comment type="subcellular location">
    <subcellularLocation>
        <location evidence="1">Membrane</location>
    </subcellularLocation>
</comment>
<evidence type="ECO:0000256" key="5">
    <source>
        <dbReference type="SAM" id="Phobius"/>
    </source>
</evidence>
<feature type="domain" description="TMEM248/TMEM219" evidence="6">
    <location>
        <begin position="17"/>
        <end position="205"/>
    </location>
</feature>
<dbReference type="Pfam" id="PF14940">
    <property type="entry name" value="TMEM219"/>
    <property type="match status" value="1"/>
</dbReference>
<dbReference type="OrthoDB" id="6329605at2759"/>
<evidence type="ECO:0000256" key="4">
    <source>
        <dbReference type="ARBA" id="ARBA00023136"/>
    </source>
</evidence>
<sequence length="283" mass="31634">MKHKNGHWTGLTPCENLRSCCISRPPLVLFTFGLLILTAAFVFLAQYVKDTQLIPDPNYDTDWETFLTDLSDKSWSSDSQCLTNPKNLPKNDGNLTKAVSVLVYLDNASNLKYRQSYEAVLWKELLLPREKLDKEKLVSVIEFTRSYSHPGGPVSNSSASSGQDGSDVVPVCMTIKSNDTFLSPKLKSPNACKPTAPETTQSIYLCDKPSPKSPLFSVVYEARDQPFKMYLTEEDKLNIHIHLMSTSYFLIMLAATVLLYGLIKRRAQPLGSESPPLSQTSEV</sequence>
<evidence type="ECO:0000313" key="7">
    <source>
        <dbReference type="EMBL" id="KAF6026590.1"/>
    </source>
</evidence>
<dbReference type="InterPro" id="IPR039587">
    <property type="entry name" value="TMEM248/TMEM219_dom"/>
</dbReference>
<organism evidence="7 8">
    <name type="scientific">Bugula neritina</name>
    <name type="common">Brown bryozoan</name>
    <name type="synonym">Sertularia neritina</name>
    <dbReference type="NCBI Taxonomy" id="10212"/>
    <lineage>
        <taxon>Eukaryota</taxon>
        <taxon>Metazoa</taxon>
        <taxon>Spiralia</taxon>
        <taxon>Lophotrochozoa</taxon>
        <taxon>Bryozoa</taxon>
        <taxon>Gymnolaemata</taxon>
        <taxon>Cheilostomatida</taxon>
        <taxon>Flustrina</taxon>
        <taxon>Buguloidea</taxon>
        <taxon>Bugulidae</taxon>
        <taxon>Bugula</taxon>
    </lineage>
</organism>
<dbReference type="AlphaFoldDB" id="A0A7J7JJW5"/>
<evidence type="ECO:0000256" key="3">
    <source>
        <dbReference type="ARBA" id="ARBA00022989"/>
    </source>
</evidence>
<proteinExistence type="predicted"/>
<dbReference type="PANTHER" id="PTHR16002">
    <property type="entry name" value="TRANSMEMBRANE PROTEIN 248-LIKE"/>
    <property type="match status" value="1"/>
</dbReference>
<gene>
    <name evidence="7" type="ORF">EB796_015103</name>
</gene>
<reference evidence="7" key="1">
    <citation type="submission" date="2020-06" db="EMBL/GenBank/DDBJ databases">
        <title>Draft genome of Bugula neritina, a colonial animal packing powerful symbionts and potential medicines.</title>
        <authorList>
            <person name="Rayko M."/>
        </authorList>
    </citation>
    <scope>NUCLEOTIDE SEQUENCE [LARGE SCALE GENOMIC DNA]</scope>
    <source>
        <strain evidence="7">Kwan_BN1</strain>
    </source>
</reference>
<keyword evidence="2 5" id="KW-0812">Transmembrane</keyword>
<keyword evidence="3 5" id="KW-1133">Transmembrane helix</keyword>
<evidence type="ECO:0000256" key="1">
    <source>
        <dbReference type="ARBA" id="ARBA00004370"/>
    </source>
</evidence>
<dbReference type="InterPro" id="IPR039493">
    <property type="entry name" value="TMEM248/TMEM219"/>
</dbReference>
<accession>A0A7J7JJW5</accession>
<feature type="transmembrane region" description="Helical" evidence="5">
    <location>
        <begin position="239"/>
        <end position="263"/>
    </location>
</feature>
<keyword evidence="4 5" id="KW-0472">Membrane</keyword>